<accession>A0A370NLU5</accession>
<dbReference type="PROSITE" id="PS50850">
    <property type="entry name" value="MFS"/>
    <property type="match status" value="1"/>
</dbReference>
<comment type="subcellular location">
    <subcellularLocation>
        <location evidence="1">Membrane</location>
        <topology evidence="1">Multi-pass membrane protein</topology>
    </subcellularLocation>
</comment>
<dbReference type="Pfam" id="PF00083">
    <property type="entry name" value="Sugar_tr"/>
    <property type="match status" value="1"/>
</dbReference>
<feature type="transmembrane region" description="Helical" evidence="7">
    <location>
        <begin position="335"/>
        <end position="352"/>
    </location>
</feature>
<dbReference type="Proteomes" id="UP000255165">
    <property type="component" value="Unassembled WGS sequence"/>
</dbReference>
<dbReference type="PROSITE" id="PS00216">
    <property type="entry name" value="SUGAR_TRANSPORT_1"/>
    <property type="match status" value="1"/>
</dbReference>
<evidence type="ECO:0000313" key="9">
    <source>
        <dbReference type="EMBL" id="RDK06575.1"/>
    </source>
</evidence>
<evidence type="ECO:0000256" key="1">
    <source>
        <dbReference type="ARBA" id="ARBA00004141"/>
    </source>
</evidence>
<comment type="caution">
    <text evidence="9">The sequence shown here is derived from an EMBL/GenBank/DDBJ whole genome shotgun (WGS) entry which is preliminary data.</text>
</comment>
<dbReference type="Gene3D" id="1.20.1250.20">
    <property type="entry name" value="MFS general substrate transporter like domains"/>
    <property type="match status" value="1"/>
</dbReference>
<gene>
    <name evidence="9" type="ORF">DN412_30510</name>
</gene>
<organism evidence="9 10">
    <name type="scientific">Cupriavidus lacunae</name>
    <dbReference type="NCBI Taxonomy" id="2666307"/>
    <lineage>
        <taxon>Bacteria</taxon>
        <taxon>Pseudomonadati</taxon>
        <taxon>Pseudomonadota</taxon>
        <taxon>Betaproteobacteria</taxon>
        <taxon>Burkholderiales</taxon>
        <taxon>Burkholderiaceae</taxon>
        <taxon>Cupriavidus</taxon>
    </lineage>
</organism>
<feature type="domain" description="Major facilitator superfamily (MFS) profile" evidence="8">
    <location>
        <begin position="35"/>
        <end position="449"/>
    </location>
</feature>
<dbReference type="CDD" id="cd17316">
    <property type="entry name" value="MFS_SV2_like"/>
    <property type="match status" value="1"/>
</dbReference>
<keyword evidence="4 7" id="KW-0812">Transmembrane</keyword>
<dbReference type="EMBL" id="QKWJ01000059">
    <property type="protein sequence ID" value="RDK06575.1"/>
    <property type="molecule type" value="Genomic_DNA"/>
</dbReference>
<dbReference type="RefSeq" id="WP_115214981.1">
    <property type="nucleotide sequence ID" value="NZ_QKWJ01000059.1"/>
</dbReference>
<keyword evidence="3" id="KW-0813">Transport</keyword>
<feature type="transmembrane region" description="Helical" evidence="7">
    <location>
        <begin position="159"/>
        <end position="182"/>
    </location>
</feature>
<evidence type="ECO:0000259" key="8">
    <source>
        <dbReference type="PROSITE" id="PS50850"/>
    </source>
</evidence>
<sequence length="479" mass="50572">MSSHDKVAGGTGHRAGAASGPRLDRLPIGTFHYRLLWLIAGGLFFDAFDVYLLAGVTGALVKEGFATLNQAAHIVSATYAGLVVGALLAGYVGDRFGRKVCYQINLAVVSVGTLCTALASSPESMVVLRFVTAIGLGAEAVISYATLSEFIPPARRGRWLGLLAFIANLAVFASALCGYLLLPQAGGWRWMFAIAGAGALVMWVLRWRLVESPRWLESKGRFDKADAVLRKIEALCTPAGGLPPVRVEQQPARQADAGLSELFSGAARRRTLLGMFLNIVQYVAIYGLLVWLPGLYVKQGLALSTSLEYSLFMSAGGPAGALLAALLSDHIGRRRGIVGFSLLAALLGWVYSMQTSPVAIAGLGFLLFTAVYVLATYVFAGYVAELFPTAVRSRGTGLCSGIGRAVSIGLPYVVVWLFGVGGITAVAVAVSVLLLLQAGVVWLWGPETNSVALEALEAQSDEISAGRRTLAPGTRVAKH</sequence>
<feature type="transmembrane region" description="Helical" evidence="7">
    <location>
        <begin position="126"/>
        <end position="147"/>
    </location>
</feature>
<evidence type="ECO:0000256" key="5">
    <source>
        <dbReference type="ARBA" id="ARBA00022989"/>
    </source>
</evidence>
<dbReference type="SUPFAM" id="SSF103473">
    <property type="entry name" value="MFS general substrate transporter"/>
    <property type="match status" value="1"/>
</dbReference>
<keyword evidence="6 7" id="KW-0472">Membrane</keyword>
<dbReference type="InterPro" id="IPR005828">
    <property type="entry name" value="MFS_sugar_transport-like"/>
</dbReference>
<reference evidence="10" key="1">
    <citation type="submission" date="2018-06" db="EMBL/GenBank/DDBJ databases">
        <authorList>
            <person name="Feng T."/>
            <person name="Jeon C.O."/>
        </authorList>
    </citation>
    <scope>NUCLEOTIDE SEQUENCE [LARGE SCALE GENOMIC DNA]</scope>
    <source>
        <strain evidence="10">S23</strain>
    </source>
</reference>
<keyword evidence="10" id="KW-1185">Reference proteome</keyword>
<feature type="transmembrane region" description="Helical" evidence="7">
    <location>
        <begin position="100"/>
        <end position="120"/>
    </location>
</feature>
<dbReference type="InterPro" id="IPR036259">
    <property type="entry name" value="MFS_trans_sf"/>
</dbReference>
<protein>
    <submittedName>
        <fullName evidence="9">MFS transporter</fullName>
    </submittedName>
</protein>
<feature type="transmembrane region" description="Helical" evidence="7">
    <location>
        <begin position="35"/>
        <end position="54"/>
    </location>
</feature>
<feature type="transmembrane region" description="Helical" evidence="7">
    <location>
        <begin position="358"/>
        <end position="384"/>
    </location>
</feature>
<feature type="transmembrane region" description="Helical" evidence="7">
    <location>
        <begin position="74"/>
        <end position="93"/>
    </location>
</feature>
<dbReference type="GO" id="GO:0022857">
    <property type="term" value="F:transmembrane transporter activity"/>
    <property type="evidence" value="ECO:0007669"/>
    <property type="project" value="InterPro"/>
</dbReference>
<dbReference type="InterPro" id="IPR005829">
    <property type="entry name" value="Sugar_transporter_CS"/>
</dbReference>
<dbReference type="PANTHER" id="PTHR23511">
    <property type="entry name" value="SYNAPTIC VESICLE GLYCOPROTEIN 2"/>
    <property type="match status" value="1"/>
</dbReference>
<evidence type="ECO:0000313" key="10">
    <source>
        <dbReference type="Proteomes" id="UP000255165"/>
    </source>
</evidence>
<feature type="transmembrane region" description="Helical" evidence="7">
    <location>
        <begin position="413"/>
        <end position="444"/>
    </location>
</feature>
<comment type="similarity">
    <text evidence="2">Belongs to the major facilitator superfamily. Sugar transporter (TC 2.A.1.1) family.</text>
</comment>
<proteinExistence type="inferred from homology"/>
<dbReference type="InterPro" id="IPR020846">
    <property type="entry name" value="MFS_dom"/>
</dbReference>
<evidence type="ECO:0000256" key="6">
    <source>
        <dbReference type="ARBA" id="ARBA00023136"/>
    </source>
</evidence>
<evidence type="ECO:0000256" key="7">
    <source>
        <dbReference type="SAM" id="Phobius"/>
    </source>
</evidence>
<dbReference type="PANTHER" id="PTHR23511:SF34">
    <property type="entry name" value="SYNAPTIC VESICLE GLYCOPROTEIN 2"/>
    <property type="match status" value="1"/>
</dbReference>
<evidence type="ECO:0000256" key="4">
    <source>
        <dbReference type="ARBA" id="ARBA00022692"/>
    </source>
</evidence>
<feature type="transmembrane region" description="Helical" evidence="7">
    <location>
        <begin position="272"/>
        <end position="297"/>
    </location>
</feature>
<dbReference type="AlphaFoldDB" id="A0A370NLU5"/>
<feature type="transmembrane region" description="Helical" evidence="7">
    <location>
        <begin position="309"/>
        <end position="328"/>
    </location>
</feature>
<name>A0A370NLU5_9BURK</name>
<evidence type="ECO:0000256" key="2">
    <source>
        <dbReference type="ARBA" id="ARBA00010992"/>
    </source>
</evidence>
<evidence type="ECO:0000256" key="3">
    <source>
        <dbReference type="ARBA" id="ARBA00022448"/>
    </source>
</evidence>
<feature type="transmembrane region" description="Helical" evidence="7">
    <location>
        <begin position="188"/>
        <end position="205"/>
    </location>
</feature>
<keyword evidence="5 7" id="KW-1133">Transmembrane helix</keyword>
<dbReference type="GO" id="GO:0016020">
    <property type="term" value="C:membrane"/>
    <property type="evidence" value="ECO:0007669"/>
    <property type="project" value="UniProtKB-SubCell"/>
</dbReference>